<keyword evidence="7" id="KW-0812">Transmembrane</keyword>
<dbReference type="PANTHER" id="PTHR44936:SF10">
    <property type="entry name" value="SENSOR PROTEIN RSTB"/>
    <property type="match status" value="1"/>
</dbReference>
<evidence type="ECO:0000256" key="7">
    <source>
        <dbReference type="SAM" id="Phobius"/>
    </source>
</evidence>
<protein>
    <recommendedName>
        <fullName evidence="2">histidine kinase</fullName>
        <ecNumber evidence="2">2.7.13.3</ecNumber>
    </recommendedName>
</protein>
<dbReference type="Proteomes" id="UP000197535">
    <property type="component" value="Unassembled WGS sequence"/>
</dbReference>
<evidence type="ECO:0000259" key="8">
    <source>
        <dbReference type="PROSITE" id="PS50109"/>
    </source>
</evidence>
<keyword evidence="3" id="KW-0808">Transferase</keyword>
<gene>
    <name evidence="9" type="ORF">AYR66_19580</name>
</gene>
<organism evidence="9 10">
    <name type="scientific">Noviherbaspirillum denitrificans</name>
    <dbReference type="NCBI Taxonomy" id="1968433"/>
    <lineage>
        <taxon>Bacteria</taxon>
        <taxon>Pseudomonadati</taxon>
        <taxon>Pseudomonadota</taxon>
        <taxon>Betaproteobacteria</taxon>
        <taxon>Burkholderiales</taxon>
        <taxon>Oxalobacteraceae</taxon>
        <taxon>Noviherbaspirillum</taxon>
    </lineage>
</organism>
<evidence type="ECO:0000256" key="1">
    <source>
        <dbReference type="ARBA" id="ARBA00000085"/>
    </source>
</evidence>
<keyword evidence="6" id="KW-0067">ATP-binding</keyword>
<proteinExistence type="predicted"/>
<dbReference type="EMBL" id="LSTO01000001">
    <property type="protein sequence ID" value="OWW21353.1"/>
    <property type="molecule type" value="Genomic_DNA"/>
</dbReference>
<evidence type="ECO:0000313" key="9">
    <source>
        <dbReference type="EMBL" id="OWW21353.1"/>
    </source>
</evidence>
<dbReference type="AlphaFoldDB" id="A0A254TL65"/>
<dbReference type="Pfam" id="PF02518">
    <property type="entry name" value="HATPase_c"/>
    <property type="match status" value="1"/>
</dbReference>
<dbReference type="PROSITE" id="PS50109">
    <property type="entry name" value="HIS_KIN"/>
    <property type="match status" value="1"/>
</dbReference>
<dbReference type="InterPro" id="IPR050980">
    <property type="entry name" value="2C_sensor_his_kinase"/>
</dbReference>
<accession>A0A254TL65</accession>
<dbReference type="PRINTS" id="PR00344">
    <property type="entry name" value="BCTRLSENSOR"/>
</dbReference>
<dbReference type="EC" id="2.7.13.3" evidence="2"/>
<name>A0A254TL65_9BURK</name>
<comment type="catalytic activity">
    <reaction evidence="1">
        <text>ATP + protein L-histidine = ADP + protein N-phospho-L-histidine.</text>
        <dbReference type="EC" id="2.7.13.3"/>
    </reaction>
</comment>
<dbReference type="GO" id="GO:0005886">
    <property type="term" value="C:plasma membrane"/>
    <property type="evidence" value="ECO:0007669"/>
    <property type="project" value="TreeGrafter"/>
</dbReference>
<feature type="transmembrane region" description="Helical" evidence="7">
    <location>
        <begin position="20"/>
        <end position="41"/>
    </location>
</feature>
<dbReference type="GO" id="GO:0005524">
    <property type="term" value="F:ATP binding"/>
    <property type="evidence" value="ECO:0007669"/>
    <property type="project" value="UniProtKB-KW"/>
</dbReference>
<dbReference type="OrthoDB" id="9785252at2"/>
<dbReference type="PANTHER" id="PTHR44936">
    <property type="entry name" value="SENSOR PROTEIN CREC"/>
    <property type="match status" value="1"/>
</dbReference>
<dbReference type="InterPro" id="IPR005467">
    <property type="entry name" value="His_kinase_dom"/>
</dbReference>
<evidence type="ECO:0000256" key="6">
    <source>
        <dbReference type="ARBA" id="ARBA00022840"/>
    </source>
</evidence>
<feature type="transmembrane region" description="Helical" evidence="7">
    <location>
        <begin position="77"/>
        <end position="96"/>
    </location>
</feature>
<dbReference type="InterPro" id="IPR036890">
    <property type="entry name" value="HATPase_C_sf"/>
</dbReference>
<dbReference type="InterPro" id="IPR004358">
    <property type="entry name" value="Sig_transdc_His_kin-like_C"/>
</dbReference>
<evidence type="ECO:0000256" key="5">
    <source>
        <dbReference type="ARBA" id="ARBA00022777"/>
    </source>
</evidence>
<dbReference type="Gene3D" id="3.30.565.10">
    <property type="entry name" value="Histidine kinase-like ATPase, C-terminal domain"/>
    <property type="match status" value="1"/>
</dbReference>
<dbReference type="Gene3D" id="1.10.287.130">
    <property type="match status" value="1"/>
</dbReference>
<dbReference type="SMART" id="SM00387">
    <property type="entry name" value="HATPase_c"/>
    <property type="match status" value="1"/>
</dbReference>
<evidence type="ECO:0000256" key="4">
    <source>
        <dbReference type="ARBA" id="ARBA00022741"/>
    </source>
</evidence>
<feature type="transmembrane region" description="Helical" evidence="7">
    <location>
        <begin position="47"/>
        <end position="65"/>
    </location>
</feature>
<keyword evidence="10" id="KW-1185">Reference proteome</keyword>
<comment type="caution">
    <text evidence="9">The sequence shown here is derived from an EMBL/GenBank/DDBJ whole genome shotgun (WGS) entry which is preliminary data.</text>
</comment>
<dbReference type="InterPro" id="IPR003594">
    <property type="entry name" value="HATPase_dom"/>
</dbReference>
<keyword evidence="4" id="KW-0547">Nucleotide-binding</keyword>
<evidence type="ECO:0000256" key="2">
    <source>
        <dbReference type="ARBA" id="ARBA00012438"/>
    </source>
</evidence>
<evidence type="ECO:0000313" key="10">
    <source>
        <dbReference type="Proteomes" id="UP000197535"/>
    </source>
</evidence>
<dbReference type="SUPFAM" id="SSF55874">
    <property type="entry name" value="ATPase domain of HSP90 chaperone/DNA topoisomerase II/histidine kinase"/>
    <property type="match status" value="1"/>
</dbReference>
<dbReference type="GO" id="GO:0000155">
    <property type="term" value="F:phosphorelay sensor kinase activity"/>
    <property type="evidence" value="ECO:0007669"/>
    <property type="project" value="TreeGrafter"/>
</dbReference>
<keyword evidence="7" id="KW-0472">Membrane</keyword>
<keyword evidence="7" id="KW-1133">Transmembrane helix</keyword>
<reference evidence="9 10" key="1">
    <citation type="submission" date="2016-02" db="EMBL/GenBank/DDBJ databases">
        <authorList>
            <person name="Wen L."/>
            <person name="He K."/>
            <person name="Yang H."/>
        </authorList>
    </citation>
    <scope>NUCLEOTIDE SEQUENCE [LARGE SCALE GENOMIC DNA]</scope>
    <source>
        <strain evidence="9 10">TSA40</strain>
    </source>
</reference>
<feature type="transmembrane region" description="Helical" evidence="7">
    <location>
        <begin position="156"/>
        <end position="176"/>
    </location>
</feature>
<sequence>MRIPLIFKPLPQHEALGRLAWMRAIALTFEAIGVAMAVLWLEVHLEVEPVLVVMALLAAFNGWTWRRLQNPQPVGDTGLFFQLLVDIAALSALLYLTGGATNPFVSLYLPALAVAAAILPWSHALVLAIVSLAAYSAMMSNYVPIHVMDHEMAMSYHLVGMWINFALSAALITWFVGRRSRLLREKDAQLAMAREQHLKSEQMIALGTQAARTAHEMGTPLSTIALIAGDLRHDFARDPALAAYQEDIATIEAQIALCKASLDRMGDKAGEDAASQDDPVDVAGWLAEFIEKWRVRCPATRLKLSVAAEGAQVRHAHDLGQVLLILLDNAAHAVSQADSVVSVYLTVEARFAVIRIADQGPGISAELLPRLGSEQVTSTSGGQGIGLTLAFATARQMGGRIVLSSEPGAGTTATLTVPLHEA</sequence>
<dbReference type="RefSeq" id="WP_088708209.1">
    <property type="nucleotide sequence ID" value="NZ_LSTO01000001.1"/>
</dbReference>
<evidence type="ECO:0000256" key="3">
    <source>
        <dbReference type="ARBA" id="ARBA00022679"/>
    </source>
</evidence>
<feature type="domain" description="Histidine kinase" evidence="8">
    <location>
        <begin position="212"/>
        <end position="421"/>
    </location>
</feature>
<feature type="transmembrane region" description="Helical" evidence="7">
    <location>
        <begin position="108"/>
        <end position="135"/>
    </location>
</feature>
<keyword evidence="5" id="KW-0418">Kinase</keyword>